<sequence>MKPALAVMFLALLYEVWVCKGIGVNWGTMASHKLPPTTVVQMLRDNNIGNVKLFDADSSTLSALEGSGIRVMVAIPNDQLASMTNYDSAKKWVARNVTHYLTNGDVDIRYVAVGNEPFLASYNGSFDNLTFPALQNIQNALNEAGLGAKVKATVPLNADVYQSPATNPVPSAGRFRTDVDGVMNQIVEFLNKNDAPFTVNIYPFLSLFLNKDFPIEFAFFDGTSSPLVDNGSEYTNVFDANFDTLVSALNRVGLENMPIIIGEIGWPSEGDVNANFTFAERFYDGLLKRMATKQGSPLRPNQTIETYLFSLFDEDRKSIAPGSFERHWGIFRYDGQPKYLIDLSDEGIGKKLPVGAKYVEYLPRRWCVLDTDAILDPNMVEANVNYACTNSDCTALGLGSTCNGMDEEGKASYAFNMYYQVENQNDESCFFQGLAMVTTRNASRGRYSPSMDETTDHCHLPSPPPPPPQLDVDDEYRRAIRTKSYTEIYDRLHQNQHHRLTTQSAPTSPSSLPSSLIAKSEIFASHSASSSFSSPAYSRTRASADFMNLSDYLDPPDQDILLQPIIANRTLHSLLNEYFLAGVEACHLCSSVLISIPIVRSQHKTLHRLLLSNNNVQLASYVRLENPLANLKPPHFRHLHDRYASLISRLEISRRKINARVKILKVFKYASGTVVVVLLCGISVAFLVVVTHGIVAAFCPAVLLFGGIGAIVKRNLHCADPIPSTSQHLKQVDAAAKGAYILSRGLETLDRMVWRLDNEIEHEKDVARMLLRSGGERFLQGEVLREMDENEDWFSESLNELEEHVFWYLNTINKTRKLLARQLLHQTNDHE</sequence>
<dbReference type="Gene3D" id="1.20.58.1040">
    <property type="match status" value="1"/>
</dbReference>
<keyword evidence="9" id="KW-0472">Membrane</keyword>
<dbReference type="InterPro" id="IPR012946">
    <property type="entry name" value="X8"/>
</dbReference>
<dbReference type="PROSITE" id="PS00587">
    <property type="entry name" value="GLYCOSYL_HYDROL_F17"/>
    <property type="match status" value="1"/>
</dbReference>
<dbReference type="Proteomes" id="UP000036987">
    <property type="component" value="Unassembled WGS sequence"/>
</dbReference>
<dbReference type="Pfam" id="PF07983">
    <property type="entry name" value="X8"/>
    <property type="match status" value="1"/>
</dbReference>
<evidence type="ECO:0000313" key="13">
    <source>
        <dbReference type="Proteomes" id="UP000036987"/>
    </source>
</evidence>
<feature type="transmembrane region" description="Helical" evidence="9">
    <location>
        <begin position="694"/>
        <end position="712"/>
    </location>
</feature>
<keyword evidence="2 10" id="KW-0732">Signal</keyword>
<dbReference type="GO" id="GO:0005975">
    <property type="term" value="P:carbohydrate metabolic process"/>
    <property type="evidence" value="ECO:0007669"/>
    <property type="project" value="InterPro"/>
</dbReference>
<evidence type="ECO:0000256" key="4">
    <source>
        <dbReference type="ARBA" id="ARBA00023157"/>
    </source>
</evidence>
<evidence type="ECO:0000256" key="7">
    <source>
        <dbReference type="RuleBase" id="RU004336"/>
    </source>
</evidence>
<evidence type="ECO:0000256" key="6">
    <source>
        <dbReference type="RuleBase" id="RU004335"/>
    </source>
</evidence>
<feature type="signal peptide" evidence="10">
    <location>
        <begin position="1"/>
        <end position="21"/>
    </location>
</feature>
<evidence type="ECO:0000313" key="12">
    <source>
        <dbReference type="EMBL" id="KMZ70307.1"/>
    </source>
</evidence>
<evidence type="ECO:0000256" key="9">
    <source>
        <dbReference type="SAM" id="Phobius"/>
    </source>
</evidence>
<dbReference type="FunFam" id="3.20.20.80:FF:000008">
    <property type="entry name" value="Glucan endo-1,3-beta-glucosidase 5"/>
    <property type="match status" value="1"/>
</dbReference>
<dbReference type="EMBL" id="LFYR01000729">
    <property type="protein sequence ID" value="KMZ70307.1"/>
    <property type="molecule type" value="Genomic_DNA"/>
</dbReference>
<feature type="transmembrane region" description="Helical" evidence="9">
    <location>
        <begin position="666"/>
        <end position="688"/>
    </location>
</feature>
<keyword evidence="3 7" id="KW-0378">Hydrolase</keyword>
<keyword evidence="13" id="KW-1185">Reference proteome</keyword>
<dbReference type="SMART" id="SM00768">
    <property type="entry name" value="X8"/>
    <property type="match status" value="1"/>
</dbReference>
<accession>A0A0K9PQ04</accession>
<proteinExistence type="inferred from homology"/>
<comment type="caution">
    <text evidence="12">The sequence shown here is derived from an EMBL/GenBank/DDBJ whole genome shotgun (WGS) entry which is preliminary data.</text>
</comment>
<evidence type="ECO:0000256" key="2">
    <source>
        <dbReference type="ARBA" id="ARBA00022729"/>
    </source>
</evidence>
<feature type="domain" description="X8" evidence="11">
    <location>
        <begin position="365"/>
        <end position="460"/>
    </location>
</feature>
<comment type="similarity">
    <text evidence="1 6">Belongs to the glycosyl hydrolase 17 family.</text>
</comment>
<dbReference type="AlphaFoldDB" id="A0A0K9PQ04"/>
<dbReference type="Gene3D" id="3.20.20.80">
    <property type="entry name" value="Glycosidases"/>
    <property type="match status" value="1"/>
</dbReference>
<keyword evidence="9" id="KW-1133">Transmembrane helix</keyword>
<dbReference type="SUPFAM" id="SSF51445">
    <property type="entry name" value="(Trans)glycosidases"/>
    <property type="match status" value="1"/>
</dbReference>
<dbReference type="STRING" id="29655.A0A0K9PQ04"/>
<dbReference type="InterPro" id="IPR000490">
    <property type="entry name" value="Glyco_hydro_17"/>
</dbReference>
<evidence type="ECO:0000259" key="11">
    <source>
        <dbReference type="SMART" id="SM00768"/>
    </source>
</evidence>
<dbReference type="OrthoDB" id="408788at2759"/>
<dbReference type="InterPro" id="IPR017853">
    <property type="entry name" value="GH"/>
</dbReference>
<dbReference type="GO" id="GO:0005886">
    <property type="term" value="C:plasma membrane"/>
    <property type="evidence" value="ECO:0000318"/>
    <property type="project" value="GO_Central"/>
</dbReference>
<evidence type="ECO:0000256" key="3">
    <source>
        <dbReference type="ARBA" id="ARBA00022801"/>
    </source>
</evidence>
<protein>
    <submittedName>
        <fullName evidence="12">Beta-1,3-endoglucanase, family GH17</fullName>
    </submittedName>
</protein>
<feature type="chain" id="PRO_5005527895" evidence="10">
    <location>
        <begin position="22"/>
        <end position="831"/>
    </location>
</feature>
<keyword evidence="4" id="KW-1015">Disulfide bond</keyword>
<evidence type="ECO:0000256" key="10">
    <source>
        <dbReference type="SAM" id="SignalP"/>
    </source>
</evidence>
<reference evidence="13" key="1">
    <citation type="journal article" date="2016" name="Nature">
        <title>The genome of the seagrass Zostera marina reveals angiosperm adaptation to the sea.</title>
        <authorList>
            <person name="Olsen J.L."/>
            <person name="Rouze P."/>
            <person name="Verhelst B."/>
            <person name="Lin Y.-C."/>
            <person name="Bayer T."/>
            <person name="Collen J."/>
            <person name="Dattolo E."/>
            <person name="De Paoli E."/>
            <person name="Dittami S."/>
            <person name="Maumus F."/>
            <person name="Michel G."/>
            <person name="Kersting A."/>
            <person name="Lauritano C."/>
            <person name="Lohaus R."/>
            <person name="Toepel M."/>
            <person name="Tonon T."/>
            <person name="Vanneste K."/>
            <person name="Amirebrahimi M."/>
            <person name="Brakel J."/>
            <person name="Bostroem C."/>
            <person name="Chovatia M."/>
            <person name="Grimwood J."/>
            <person name="Jenkins J.W."/>
            <person name="Jueterbock A."/>
            <person name="Mraz A."/>
            <person name="Stam W.T."/>
            <person name="Tice H."/>
            <person name="Bornberg-Bauer E."/>
            <person name="Green P.J."/>
            <person name="Pearson G.A."/>
            <person name="Procaccini G."/>
            <person name="Duarte C.M."/>
            <person name="Schmutz J."/>
            <person name="Reusch T.B.H."/>
            <person name="Van de Peer Y."/>
        </authorList>
    </citation>
    <scope>NUCLEOTIDE SEQUENCE [LARGE SCALE GENOMIC DNA]</scope>
    <source>
        <strain evidence="13">cv. Finnish</strain>
    </source>
</reference>
<gene>
    <name evidence="12" type="ORF">ZOSMA_1G02860</name>
</gene>
<name>A0A0K9PQ04_ZOSMR</name>
<dbReference type="InterPro" id="IPR044965">
    <property type="entry name" value="Glyco_hydro_17_plant"/>
</dbReference>
<dbReference type="Pfam" id="PF00332">
    <property type="entry name" value="Glyco_hydro_17"/>
    <property type="match status" value="1"/>
</dbReference>
<feature type="region of interest" description="Disordered" evidence="8">
    <location>
        <begin position="444"/>
        <end position="472"/>
    </location>
</feature>
<evidence type="ECO:0000256" key="5">
    <source>
        <dbReference type="ARBA" id="ARBA00023295"/>
    </source>
</evidence>
<evidence type="ECO:0000256" key="1">
    <source>
        <dbReference type="ARBA" id="ARBA00008773"/>
    </source>
</evidence>
<keyword evidence="5 7" id="KW-0326">Glycosidase</keyword>
<dbReference type="GO" id="GO:0004553">
    <property type="term" value="F:hydrolase activity, hydrolyzing O-glycosyl compounds"/>
    <property type="evidence" value="ECO:0007669"/>
    <property type="project" value="InterPro"/>
</dbReference>
<keyword evidence="9" id="KW-0812">Transmembrane</keyword>
<organism evidence="12 13">
    <name type="scientific">Zostera marina</name>
    <name type="common">Eelgrass</name>
    <dbReference type="NCBI Taxonomy" id="29655"/>
    <lineage>
        <taxon>Eukaryota</taxon>
        <taxon>Viridiplantae</taxon>
        <taxon>Streptophyta</taxon>
        <taxon>Embryophyta</taxon>
        <taxon>Tracheophyta</taxon>
        <taxon>Spermatophyta</taxon>
        <taxon>Magnoliopsida</taxon>
        <taxon>Liliopsida</taxon>
        <taxon>Zosteraceae</taxon>
        <taxon>Zostera</taxon>
    </lineage>
</organism>
<evidence type="ECO:0000256" key="8">
    <source>
        <dbReference type="SAM" id="MobiDB-lite"/>
    </source>
</evidence>
<dbReference type="PANTHER" id="PTHR32227">
    <property type="entry name" value="GLUCAN ENDO-1,3-BETA-GLUCOSIDASE BG1-RELATED-RELATED"/>
    <property type="match status" value="1"/>
</dbReference>